<name>A0A931HXL0_9BACI</name>
<organism evidence="2 3">
    <name type="scientific">Halobacillus yeomjeoni</name>
    <dbReference type="NCBI Taxonomy" id="311194"/>
    <lineage>
        <taxon>Bacteria</taxon>
        <taxon>Bacillati</taxon>
        <taxon>Bacillota</taxon>
        <taxon>Bacilli</taxon>
        <taxon>Bacillales</taxon>
        <taxon>Bacillaceae</taxon>
        <taxon>Halobacillus</taxon>
    </lineage>
</organism>
<feature type="transmembrane region" description="Helical" evidence="1">
    <location>
        <begin position="6"/>
        <end position="24"/>
    </location>
</feature>
<accession>A0A931HXL0</accession>
<reference evidence="2 3" key="1">
    <citation type="journal article" date="2005" name="Int. J. Syst. Evol. Microbiol.">
        <title>Halobacillus yeomjeoni sp. nov., isolated from a marine solar saltern in Korea.</title>
        <authorList>
            <person name="Yoon J.H."/>
            <person name="Kang S.J."/>
            <person name="Lee C.H."/>
            <person name="Oh H.W."/>
            <person name="Oh T.K."/>
        </authorList>
    </citation>
    <scope>NUCLEOTIDE SEQUENCE [LARGE SCALE GENOMIC DNA]</scope>
    <source>
        <strain evidence="2 3">KCTC 3957</strain>
    </source>
</reference>
<evidence type="ECO:0000313" key="2">
    <source>
        <dbReference type="EMBL" id="MBH0231542.1"/>
    </source>
</evidence>
<keyword evidence="3" id="KW-1185">Reference proteome</keyword>
<keyword evidence="1" id="KW-0812">Transmembrane</keyword>
<comment type="caution">
    <text evidence="2">The sequence shown here is derived from an EMBL/GenBank/DDBJ whole genome shotgun (WGS) entry which is preliminary data.</text>
</comment>
<dbReference type="Proteomes" id="UP000614490">
    <property type="component" value="Unassembled WGS sequence"/>
</dbReference>
<evidence type="ECO:0000313" key="3">
    <source>
        <dbReference type="Proteomes" id="UP000614490"/>
    </source>
</evidence>
<evidence type="ECO:0000256" key="1">
    <source>
        <dbReference type="SAM" id="Phobius"/>
    </source>
</evidence>
<keyword evidence="1" id="KW-0472">Membrane</keyword>
<gene>
    <name evidence="2" type="ORF">H0267_15050</name>
</gene>
<protein>
    <submittedName>
        <fullName evidence="2">Uncharacterized protein</fullName>
    </submittedName>
</protein>
<dbReference type="RefSeq" id="WP_197318159.1">
    <property type="nucleotide sequence ID" value="NZ_JADZSC010000003.1"/>
</dbReference>
<proteinExistence type="predicted"/>
<sequence length="126" mass="14411">MNNKEMVSILFIVVGFIGFFVWYTDGEYTYRGQSSQWAGAYMASEEHGVKTQQITLTYEGDKGAEDMPVSYEVSAKGLNFSGTRRLQNHKILFEFECSHCRVALIAKEIVIDLEWDNKKDTLVLEP</sequence>
<dbReference type="EMBL" id="JADZSC010000003">
    <property type="protein sequence ID" value="MBH0231542.1"/>
    <property type="molecule type" value="Genomic_DNA"/>
</dbReference>
<keyword evidence="1" id="KW-1133">Transmembrane helix</keyword>
<dbReference type="AlphaFoldDB" id="A0A931HXL0"/>